<dbReference type="GO" id="GO:0030833">
    <property type="term" value="P:regulation of actin filament polymerization"/>
    <property type="evidence" value="ECO:0007669"/>
    <property type="project" value="InterPro"/>
</dbReference>
<protein>
    <submittedName>
        <fullName evidence="1">Uncharacterized protein</fullName>
    </submittedName>
</protein>
<evidence type="ECO:0000313" key="1">
    <source>
        <dbReference type="EnsemblMetazoa" id="GPPI023461-PA"/>
    </source>
</evidence>
<sequence length="85" mass="10223">MIVLLGQQRRFEVLDFRYHILRVQRADGRDEDVKGIKLKRTVDHMRRFQVLNSQIFTALTLKDPMWSMYGASHRRNIPLLKKKEL</sequence>
<reference evidence="2" key="1">
    <citation type="submission" date="2015-01" db="EMBL/GenBank/DDBJ databases">
        <authorList>
            <person name="Aksoy S."/>
            <person name="Warren W."/>
            <person name="Wilson R.K."/>
        </authorList>
    </citation>
    <scope>NUCLEOTIDE SEQUENCE [LARGE SCALE GENOMIC DNA]</scope>
    <source>
        <strain evidence="2">IAEA</strain>
    </source>
</reference>
<organism evidence="1 2">
    <name type="scientific">Glossina palpalis gambiensis</name>
    <dbReference type="NCBI Taxonomy" id="67801"/>
    <lineage>
        <taxon>Eukaryota</taxon>
        <taxon>Metazoa</taxon>
        <taxon>Ecdysozoa</taxon>
        <taxon>Arthropoda</taxon>
        <taxon>Hexapoda</taxon>
        <taxon>Insecta</taxon>
        <taxon>Pterygota</taxon>
        <taxon>Neoptera</taxon>
        <taxon>Endopterygota</taxon>
        <taxon>Diptera</taxon>
        <taxon>Brachycera</taxon>
        <taxon>Muscomorpha</taxon>
        <taxon>Hippoboscoidea</taxon>
        <taxon>Glossinidae</taxon>
        <taxon>Glossina</taxon>
    </lineage>
</organism>
<dbReference type="InterPro" id="IPR008081">
    <property type="entry name" value="Cytoplasmic_FMR1-int"/>
</dbReference>
<dbReference type="Pfam" id="PF05994">
    <property type="entry name" value="FragX_IP"/>
    <property type="match status" value="1"/>
</dbReference>
<reference evidence="1" key="2">
    <citation type="submission" date="2020-05" db="UniProtKB">
        <authorList>
            <consortium name="EnsemblMetazoa"/>
        </authorList>
    </citation>
    <scope>IDENTIFICATION</scope>
    <source>
        <strain evidence="1">IAEA</strain>
    </source>
</reference>
<dbReference type="STRING" id="67801.A0A1B0B9X9"/>
<dbReference type="EMBL" id="JXJN01010642">
    <property type="status" value="NOT_ANNOTATED_CDS"/>
    <property type="molecule type" value="Genomic_DNA"/>
</dbReference>
<dbReference type="VEuPathDB" id="VectorBase:GPPI023461"/>
<accession>A0A1B0B9X9</accession>
<proteinExistence type="predicted"/>
<dbReference type="GO" id="GO:0031267">
    <property type="term" value="F:small GTPase binding"/>
    <property type="evidence" value="ECO:0007669"/>
    <property type="project" value="InterPro"/>
</dbReference>
<keyword evidence="2" id="KW-1185">Reference proteome</keyword>
<dbReference type="AlphaFoldDB" id="A0A1B0B9X9"/>
<evidence type="ECO:0000313" key="2">
    <source>
        <dbReference type="Proteomes" id="UP000092460"/>
    </source>
</evidence>
<dbReference type="Proteomes" id="UP000092460">
    <property type="component" value="Unassembled WGS sequence"/>
</dbReference>
<dbReference type="EnsemblMetazoa" id="GPPI023461-RA">
    <property type="protein sequence ID" value="GPPI023461-PA"/>
    <property type="gene ID" value="GPPI023461"/>
</dbReference>
<name>A0A1B0B9X9_9MUSC</name>
<dbReference type="PANTHER" id="PTHR12195">
    <property type="entry name" value="CYTOPLASMIC FMR1-INTERACTING PROTEIN-RELATED"/>
    <property type="match status" value="1"/>
</dbReference>